<dbReference type="AlphaFoldDB" id="A0A9P5NEA5"/>
<dbReference type="EMBL" id="JADNYJ010000134">
    <property type="protein sequence ID" value="KAF8881149.1"/>
    <property type="molecule type" value="Genomic_DNA"/>
</dbReference>
<evidence type="ECO:0000313" key="2">
    <source>
        <dbReference type="Proteomes" id="UP000724874"/>
    </source>
</evidence>
<name>A0A9P5NEA5_GYMJU</name>
<organism evidence="1 2">
    <name type="scientific">Gymnopilus junonius</name>
    <name type="common">Spectacular rustgill mushroom</name>
    <name type="synonym">Gymnopilus spectabilis subsp. junonius</name>
    <dbReference type="NCBI Taxonomy" id="109634"/>
    <lineage>
        <taxon>Eukaryota</taxon>
        <taxon>Fungi</taxon>
        <taxon>Dikarya</taxon>
        <taxon>Basidiomycota</taxon>
        <taxon>Agaricomycotina</taxon>
        <taxon>Agaricomycetes</taxon>
        <taxon>Agaricomycetidae</taxon>
        <taxon>Agaricales</taxon>
        <taxon>Agaricineae</taxon>
        <taxon>Hymenogastraceae</taxon>
        <taxon>Gymnopilus</taxon>
    </lineage>
</organism>
<protein>
    <submittedName>
        <fullName evidence="1">Uncharacterized protein</fullName>
    </submittedName>
</protein>
<dbReference type="Proteomes" id="UP000724874">
    <property type="component" value="Unassembled WGS sequence"/>
</dbReference>
<comment type="caution">
    <text evidence="1">The sequence shown here is derived from an EMBL/GenBank/DDBJ whole genome shotgun (WGS) entry which is preliminary data.</text>
</comment>
<reference evidence="1" key="1">
    <citation type="submission" date="2020-11" db="EMBL/GenBank/DDBJ databases">
        <authorList>
            <consortium name="DOE Joint Genome Institute"/>
            <person name="Ahrendt S."/>
            <person name="Riley R."/>
            <person name="Andreopoulos W."/>
            <person name="LaButti K."/>
            <person name="Pangilinan J."/>
            <person name="Ruiz-duenas F.J."/>
            <person name="Barrasa J.M."/>
            <person name="Sanchez-Garcia M."/>
            <person name="Camarero S."/>
            <person name="Miyauchi S."/>
            <person name="Serrano A."/>
            <person name="Linde D."/>
            <person name="Babiker R."/>
            <person name="Drula E."/>
            <person name="Ayuso-Fernandez I."/>
            <person name="Pacheco R."/>
            <person name="Padilla G."/>
            <person name="Ferreira P."/>
            <person name="Barriuso J."/>
            <person name="Kellner H."/>
            <person name="Castanera R."/>
            <person name="Alfaro M."/>
            <person name="Ramirez L."/>
            <person name="Pisabarro A.G."/>
            <person name="Kuo A."/>
            <person name="Tritt A."/>
            <person name="Lipzen A."/>
            <person name="He G."/>
            <person name="Yan M."/>
            <person name="Ng V."/>
            <person name="Cullen D."/>
            <person name="Martin F."/>
            <person name="Rosso M.-N."/>
            <person name="Henrissat B."/>
            <person name="Hibbett D."/>
            <person name="Martinez A.T."/>
            <person name="Grigoriev I.V."/>
        </authorList>
    </citation>
    <scope>NUCLEOTIDE SEQUENCE</scope>
    <source>
        <strain evidence="1">AH 44721</strain>
    </source>
</reference>
<dbReference type="OrthoDB" id="2649at2759"/>
<sequence>MLIDRESDEDSSRCMRRWRRRSWSDRRSWKCYMSQHHFTDDIQTHQYRCPEVILAQSGVLVQICGVWPASAGGSHTDFFSFTKYLRTWDSRYYESLRHWRHVRVEVVLSKSSP</sequence>
<gene>
    <name evidence="1" type="ORF">CPB84DRAFT_255795</name>
</gene>
<proteinExistence type="predicted"/>
<evidence type="ECO:0000313" key="1">
    <source>
        <dbReference type="EMBL" id="KAF8881149.1"/>
    </source>
</evidence>
<accession>A0A9P5NEA5</accession>
<keyword evidence="2" id="KW-1185">Reference proteome</keyword>